<feature type="region of interest" description="Disordered" evidence="1">
    <location>
        <begin position="241"/>
        <end position="273"/>
    </location>
</feature>
<dbReference type="Proteomes" id="UP000487268">
    <property type="component" value="Unassembled WGS sequence"/>
</dbReference>
<gene>
    <name evidence="2" type="ORF">ACRB68_17990</name>
</gene>
<feature type="region of interest" description="Disordered" evidence="1">
    <location>
        <begin position="57"/>
        <end position="227"/>
    </location>
</feature>
<evidence type="ECO:0000313" key="2">
    <source>
        <dbReference type="EMBL" id="MQY03754.1"/>
    </source>
</evidence>
<feature type="compositionally biased region" description="Gly residues" evidence="1">
    <location>
        <begin position="168"/>
        <end position="183"/>
    </location>
</feature>
<feature type="compositionally biased region" description="Basic and acidic residues" evidence="1">
    <location>
        <begin position="86"/>
        <end position="102"/>
    </location>
</feature>
<comment type="caution">
    <text evidence="2">The sequence shown here is derived from an EMBL/GenBank/DDBJ whole genome shotgun (WGS) entry which is preliminary data.</text>
</comment>
<evidence type="ECO:0000313" key="3">
    <source>
        <dbReference type="Proteomes" id="UP000487268"/>
    </source>
</evidence>
<name>A0A7K0BSV0_9ACTN</name>
<dbReference type="AlphaFoldDB" id="A0A7K0BSV0"/>
<evidence type="ECO:0000256" key="1">
    <source>
        <dbReference type="SAM" id="MobiDB-lite"/>
    </source>
</evidence>
<dbReference type="EMBL" id="WEGH01000001">
    <property type="protein sequence ID" value="MQY03754.1"/>
    <property type="molecule type" value="Genomic_DNA"/>
</dbReference>
<proteinExistence type="predicted"/>
<organism evidence="2 3">
    <name type="scientific">Actinomadura macrotermitis</name>
    <dbReference type="NCBI Taxonomy" id="2585200"/>
    <lineage>
        <taxon>Bacteria</taxon>
        <taxon>Bacillati</taxon>
        <taxon>Actinomycetota</taxon>
        <taxon>Actinomycetes</taxon>
        <taxon>Streptosporangiales</taxon>
        <taxon>Thermomonosporaceae</taxon>
        <taxon>Actinomadura</taxon>
    </lineage>
</organism>
<feature type="compositionally biased region" description="Polar residues" evidence="1">
    <location>
        <begin position="243"/>
        <end position="263"/>
    </location>
</feature>
<keyword evidence="3" id="KW-1185">Reference proteome</keyword>
<feature type="region of interest" description="Disordered" evidence="1">
    <location>
        <begin position="288"/>
        <end position="359"/>
    </location>
</feature>
<protein>
    <submittedName>
        <fullName evidence="2">Uncharacterized protein</fullName>
    </submittedName>
</protein>
<feature type="compositionally biased region" description="Basic and acidic residues" evidence="1">
    <location>
        <begin position="321"/>
        <end position="335"/>
    </location>
</feature>
<feature type="compositionally biased region" description="Gly residues" evidence="1">
    <location>
        <begin position="197"/>
        <end position="215"/>
    </location>
</feature>
<sequence>MCGGCRKGCCCTRFLGKVNGCGWCRCRRCRLRPAPTLSNSIQSGDLSGTTPTSTAACASAASVAPTTDTKEASRRRGVAAGSGIGRRGDGHRQCGGGREKGRAVCRPAAWAGEPGRGGRRRHGGRDGHEVSFPAYRRGAGRRSRGALSEVNRSTRDARNRMGRSSGQLSGGRLSGRGARGGVGQSRRGMLGEMAWSGRGGKGVRGGAPTGTGQSGRGALTGVSRSSGVLSGVSRRGYVFGEMNRSSGTHGEASQSNSVLSGMTRSGGMLGRVSQSSGLLAGGARSISTLGKASQSRRVLGPRGQPGGGAHVPCIGAARQPEVTRTKPEARAKPGPEPRAGLGPRPRPRPGAQHFLSLTASETFQAPASYLTATR</sequence>
<feature type="compositionally biased region" description="Low complexity" evidence="1">
    <location>
        <begin position="57"/>
        <end position="67"/>
    </location>
</feature>
<accession>A0A7K0BSV0</accession>
<reference evidence="2 3" key="1">
    <citation type="submission" date="2019-10" db="EMBL/GenBank/DDBJ databases">
        <title>Actinomadura rubteroloni sp. nov. and Actinomadura macrotermitis sp. nov., isolated from the gut of fungus growing-termite Macrotermes natalensis.</title>
        <authorList>
            <person name="Benndorf R."/>
            <person name="Martin K."/>
            <person name="Kuefner M."/>
            <person name="De Beer W."/>
            <person name="Kaster A.-K."/>
            <person name="Vollmers J."/>
            <person name="Poulsen M."/>
            <person name="Beemelmanns C."/>
        </authorList>
    </citation>
    <scope>NUCLEOTIDE SEQUENCE [LARGE SCALE GENOMIC DNA]</scope>
    <source>
        <strain evidence="2 3">RB68</strain>
    </source>
</reference>